<feature type="transmembrane region" description="Helical" evidence="5">
    <location>
        <begin position="303"/>
        <end position="321"/>
    </location>
</feature>
<evidence type="ECO:0000256" key="1">
    <source>
        <dbReference type="ARBA" id="ARBA00004141"/>
    </source>
</evidence>
<dbReference type="InterPro" id="IPR005828">
    <property type="entry name" value="MFS_sugar_transport-like"/>
</dbReference>
<keyword evidence="2 5" id="KW-0812">Transmembrane</keyword>
<dbReference type="GO" id="GO:0016020">
    <property type="term" value="C:membrane"/>
    <property type="evidence" value="ECO:0007669"/>
    <property type="project" value="UniProtKB-SubCell"/>
</dbReference>
<evidence type="ECO:0000256" key="3">
    <source>
        <dbReference type="ARBA" id="ARBA00022989"/>
    </source>
</evidence>
<dbReference type="PANTHER" id="PTHR48022:SF17">
    <property type="entry name" value="HEXOSE TRANSPORTER"/>
    <property type="match status" value="1"/>
</dbReference>
<dbReference type="SUPFAM" id="SSF103473">
    <property type="entry name" value="MFS general substrate transporter"/>
    <property type="match status" value="1"/>
</dbReference>
<dbReference type="GO" id="GO:0005351">
    <property type="term" value="F:carbohydrate:proton symporter activity"/>
    <property type="evidence" value="ECO:0007669"/>
    <property type="project" value="TreeGrafter"/>
</dbReference>
<reference evidence="6" key="1">
    <citation type="submission" date="2022-11" db="EMBL/GenBank/DDBJ databases">
        <authorList>
            <person name="Scott C."/>
            <person name="Bruce N."/>
        </authorList>
    </citation>
    <scope>NUCLEOTIDE SEQUENCE</scope>
</reference>
<protein>
    <recommendedName>
        <fullName evidence="8">Major facilitator superfamily (MFS) profile domain-containing protein</fullName>
    </recommendedName>
</protein>
<feature type="transmembrane region" description="Helical" evidence="5">
    <location>
        <begin position="269"/>
        <end position="291"/>
    </location>
</feature>
<dbReference type="OrthoDB" id="6612291at2759"/>
<dbReference type="Gene3D" id="1.20.1250.20">
    <property type="entry name" value="MFS general substrate transporter like domains"/>
    <property type="match status" value="2"/>
</dbReference>
<evidence type="ECO:0008006" key="8">
    <source>
        <dbReference type="Google" id="ProtNLM"/>
    </source>
</evidence>
<organism evidence="6 7">
    <name type="scientific">Parascedosporium putredinis</name>
    <dbReference type="NCBI Taxonomy" id="1442378"/>
    <lineage>
        <taxon>Eukaryota</taxon>
        <taxon>Fungi</taxon>
        <taxon>Dikarya</taxon>
        <taxon>Ascomycota</taxon>
        <taxon>Pezizomycotina</taxon>
        <taxon>Sordariomycetes</taxon>
        <taxon>Hypocreomycetidae</taxon>
        <taxon>Microascales</taxon>
        <taxon>Microascaceae</taxon>
        <taxon>Parascedosporium</taxon>
    </lineage>
</organism>
<sequence>MGLAFRKPQLFNELTWRVLGIYMFVSNFGFDLAWWSSCLGLQQFADDYGITPDSGGPKVIPSTWQSAGTGTPNAGMAIGCIVGGYCSQYLGRKMTIVALSAISISSKNYWAIVVGRTINGISMGMEANVIPTYSAELAPRLSVVLSSTFINGGRLWVTSSPLAAFTGLPGLSLATILVQLMQLIQGNSFMNNYLVLFLQRIGIQNSLQIYIAQNATQLGGITLAFYFTDKIGRRPILIVSAFFMGTLMWVVAGLGAYTHVVGSKAQGCVAAILIYQAIAGGCWGSCTWITTSEAAAAVVREKTIMTATFVSFCMVLLITYVNPYVQDEGYGNLGARVGFVYGGCSFLALIWAYFFLPELKGRSLEELDEMFEANLPTRKFKSYVCPGVGADVTRFREKVAGANFDLDEEIGDAKQETEATKYLGDEKHM</sequence>
<dbReference type="InterPro" id="IPR036259">
    <property type="entry name" value="MFS_trans_sf"/>
</dbReference>
<keyword evidence="7" id="KW-1185">Reference proteome</keyword>
<dbReference type="Pfam" id="PF00083">
    <property type="entry name" value="Sugar_tr"/>
    <property type="match status" value="2"/>
</dbReference>
<evidence type="ECO:0000256" key="5">
    <source>
        <dbReference type="SAM" id="Phobius"/>
    </source>
</evidence>
<gene>
    <name evidence="6" type="ORF">PPNO1_LOCUS7977</name>
</gene>
<evidence type="ECO:0000313" key="6">
    <source>
        <dbReference type="EMBL" id="CAI4218387.1"/>
    </source>
</evidence>
<dbReference type="InterPro" id="IPR050360">
    <property type="entry name" value="MFS_Sugar_Transporters"/>
</dbReference>
<accession>A0A9P1H995</accession>
<comment type="caution">
    <text evidence="6">The sequence shown here is derived from an EMBL/GenBank/DDBJ whole genome shotgun (WGS) entry which is preliminary data.</text>
</comment>
<feature type="transmembrane region" description="Helical" evidence="5">
    <location>
        <begin position="333"/>
        <end position="356"/>
    </location>
</feature>
<dbReference type="EMBL" id="CALLCH030000018">
    <property type="protein sequence ID" value="CAI4218387.1"/>
    <property type="molecule type" value="Genomic_DNA"/>
</dbReference>
<dbReference type="Proteomes" id="UP000838763">
    <property type="component" value="Unassembled WGS sequence"/>
</dbReference>
<comment type="subcellular location">
    <subcellularLocation>
        <location evidence="1">Membrane</location>
        <topology evidence="1">Multi-pass membrane protein</topology>
    </subcellularLocation>
</comment>
<keyword evidence="3 5" id="KW-1133">Transmembrane helix</keyword>
<evidence type="ECO:0000256" key="2">
    <source>
        <dbReference type="ARBA" id="ARBA00022692"/>
    </source>
</evidence>
<name>A0A9P1H995_9PEZI</name>
<dbReference type="PANTHER" id="PTHR48022">
    <property type="entry name" value="PLASTIDIC GLUCOSE TRANSPORTER 4"/>
    <property type="match status" value="1"/>
</dbReference>
<evidence type="ECO:0000313" key="7">
    <source>
        <dbReference type="Proteomes" id="UP000838763"/>
    </source>
</evidence>
<keyword evidence="4 5" id="KW-0472">Membrane</keyword>
<evidence type="ECO:0000256" key="4">
    <source>
        <dbReference type="ARBA" id="ARBA00023136"/>
    </source>
</evidence>
<feature type="transmembrane region" description="Helical" evidence="5">
    <location>
        <begin position="236"/>
        <end position="257"/>
    </location>
</feature>
<dbReference type="AlphaFoldDB" id="A0A9P1H995"/>
<proteinExistence type="predicted"/>